<evidence type="ECO:0000313" key="1">
    <source>
        <dbReference type="EMBL" id="CAB4166571.1"/>
    </source>
</evidence>
<sequence length="201" mass="20596">MSSIKLESNASGTGIFTLASPNSNTNRTLTLPDNTGTILTSATTTGFPAGSVLQVVSTFKNDTFSTASSTFVDVTGLSVSITPTSASSKILIFVSLGNVVDSVDVAYAILLRGSTQIANSSGSDGVLGGGFTGGSSTGESYYGIRTISLTYLDSPSTTSSTTYKIQIRSNTGTAYLNRSTQNSNAYISKGVSTITVMEIAA</sequence>
<dbReference type="EMBL" id="LR796782">
    <property type="protein sequence ID" value="CAB4166571.1"/>
    <property type="molecule type" value="Genomic_DNA"/>
</dbReference>
<accession>A0A6J5PAW0</accession>
<reference evidence="1" key="1">
    <citation type="submission" date="2020-04" db="EMBL/GenBank/DDBJ databases">
        <authorList>
            <person name="Chiriac C."/>
            <person name="Salcher M."/>
            <person name="Ghai R."/>
            <person name="Kavagutti S V."/>
        </authorList>
    </citation>
    <scope>NUCLEOTIDE SEQUENCE</scope>
</reference>
<gene>
    <name evidence="1" type="ORF">UFOVP837_33</name>
</gene>
<proteinExistence type="predicted"/>
<protein>
    <submittedName>
        <fullName evidence="1">Uncharacterized protein</fullName>
    </submittedName>
</protein>
<organism evidence="1">
    <name type="scientific">uncultured Caudovirales phage</name>
    <dbReference type="NCBI Taxonomy" id="2100421"/>
    <lineage>
        <taxon>Viruses</taxon>
        <taxon>Duplodnaviria</taxon>
        <taxon>Heunggongvirae</taxon>
        <taxon>Uroviricota</taxon>
        <taxon>Caudoviricetes</taxon>
        <taxon>Peduoviridae</taxon>
        <taxon>Maltschvirus</taxon>
        <taxon>Maltschvirus maltsch</taxon>
    </lineage>
</organism>
<name>A0A6J5PAW0_9CAUD</name>